<dbReference type="PANTHER" id="PTHR48223:SF1">
    <property type="entry name" value="ABC TRANSMEMBRANE TYPE-1 DOMAIN-CONTAINING PROTEIN"/>
    <property type="match status" value="1"/>
</dbReference>
<feature type="transmembrane region" description="Helical" evidence="1">
    <location>
        <begin position="265"/>
        <end position="287"/>
    </location>
</feature>
<accession>A0AAD3TIK1</accession>
<keyword evidence="1" id="KW-0812">Transmembrane</keyword>
<organism evidence="2 3">
    <name type="scientific">Nepenthes gracilis</name>
    <name type="common">Slender pitcher plant</name>
    <dbReference type="NCBI Taxonomy" id="150966"/>
    <lineage>
        <taxon>Eukaryota</taxon>
        <taxon>Viridiplantae</taxon>
        <taxon>Streptophyta</taxon>
        <taxon>Embryophyta</taxon>
        <taxon>Tracheophyta</taxon>
        <taxon>Spermatophyta</taxon>
        <taxon>Magnoliopsida</taxon>
        <taxon>eudicotyledons</taxon>
        <taxon>Gunneridae</taxon>
        <taxon>Pentapetalae</taxon>
        <taxon>Caryophyllales</taxon>
        <taxon>Nepenthaceae</taxon>
        <taxon>Nepenthes</taxon>
    </lineage>
</organism>
<comment type="caution">
    <text evidence="2">The sequence shown here is derived from an EMBL/GenBank/DDBJ whole genome shotgun (WGS) entry which is preliminary data.</text>
</comment>
<evidence type="ECO:0000256" key="1">
    <source>
        <dbReference type="SAM" id="Phobius"/>
    </source>
</evidence>
<dbReference type="Proteomes" id="UP001279734">
    <property type="component" value="Unassembled WGS sequence"/>
</dbReference>
<sequence>MVLVTNQSSHVTFPSRSLSWNRGEKLKQHMAMLHTVKKTERCITLKHAVSLRIGSACFREPRQPLKISSFKGTVQNDGAMNGSSKSKVPQNHIKTSYICQEGDESLAETSKLQDAEAWDGLTDSKGAKNPIRTSYVCQDDEETLAKSSKLQDAVVSCVSSTANMTESRLELIRILFTKWLTLLLTQFPGHVGDEIIEDPQQSKLLQARNRTHAVGRGEILKMVLCYFLGLDATIKIPLMIFIPLYLAVNLVYGAEVSSELTPLWIIGPLIVALYVKMLRWLLTLYVFCFKKTVMVFKNLPAYSVAVYKYIVDGKLEADIRAQLLQPILNVKNLNYKELSAKKWKEFEERMREKYLDFVESIWPYYCRTVRFLKKANLI</sequence>
<feature type="transmembrane region" description="Helical" evidence="1">
    <location>
        <begin position="223"/>
        <end position="245"/>
    </location>
</feature>
<dbReference type="EMBL" id="BSYO01000038">
    <property type="protein sequence ID" value="GMH30205.1"/>
    <property type="molecule type" value="Genomic_DNA"/>
</dbReference>
<evidence type="ECO:0000313" key="2">
    <source>
        <dbReference type="EMBL" id="GMH30205.1"/>
    </source>
</evidence>
<gene>
    <name evidence="2" type="ORF">Nepgr_032048</name>
</gene>
<protein>
    <submittedName>
        <fullName evidence="2">Uncharacterized protein</fullName>
    </submittedName>
</protein>
<keyword evidence="1" id="KW-0472">Membrane</keyword>
<dbReference type="AlphaFoldDB" id="A0AAD3TIK1"/>
<proteinExistence type="predicted"/>
<reference evidence="2" key="1">
    <citation type="submission" date="2023-05" db="EMBL/GenBank/DDBJ databases">
        <title>Nepenthes gracilis genome sequencing.</title>
        <authorList>
            <person name="Fukushima K."/>
        </authorList>
    </citation>
    <scope>NUCLEOTIDE SEQUENCE</scope>
    <source>
        <strain evidence="2">SING2019-196</strain>
    </source>
</reference>
<dbReference type="PANTHER" id="PTHR48223">
    <property type="entry name" value="DEFECTIVE 2759, PUTATIVE ISOFORM 1-RELATED"/>
    <property type="match status" value="1"/>
</dbReference>
<keyword evidence="3" id="KW-1185">Reference proteome</keyword>
<name>A0AAD3TIK1_NEPGR</name>
<keyword evidence="1" id="KW-1133">Transmembrane helix</keyword>
<evidence type="ECO:0000313" key="3">
    <source>
        <dbReference type="Proteomes" id="UP001279734"/>
    </source>
</evidence>